<protein>
    <submittedName>
        <fullName evidence="1">Uncharacterized protein</fullName>
    </submittedName>
</protein>
<sequence>MDFTFETIGETESFLDKIIDLSSCTWCDPWIIGLVCLKAIENKSLQNKKIILPDSPDVLAYLKRMHFDSLMTNLGYAEDMRPMSDLLMNELDNPNLHEILHCSFRDDFNARLQSRIRKMFTNFGMNADDEARATAMVGELGNNVFDHNEGLWPTEIRGAIITAQNYPTKKRIEISVADPGGGFLGSLRLSKPDLKDDIEAIELGLSGITGRMPEKRGNGLLVVQDWTLNKFHGSVRIHSGAGLVVVDKDGKRSRQAKRTLGTIASLVVEYN</sequence>
<proteinExistence type="predicted"/>
<gene>
    <name evidence="1" type="ORF">HY220_03765</name>
</gene>
<dbReference type="AlphaFoldDB" id="A0A9D6LQL6"/>
<accession>A0A9D6LQL6</accession>
<dbReference type="EMBL" id="JACQCQ010000013">
    <property type="protein sequence ID" value="MBI3627828.1"/>
    <property type="molecule type" value="Genomic_DNA"/>
</dbReference>
<reference evidence="1" key="1">
    <citation type="submission" date="2020-07" db="EMBL/GenBank/DDBJ databases">
        <title>Huge and variable diversity of episymbiotic CPR bacteria and DPANN archaea in groundwater ecosystems.</title>
        <authorList>
            <person name="He C.Y."/>
            <person name="Keren R."/>
            <person name="Whittaker M."/>
            <person name="Farag I.F."/>
            <person name="Doudna J."/>
            <person name="Cate J.H.D."/>
            <person name="Banfield J.F."/>
        </authorList>
    </citation>
    <scope>NUCLEOTIDE SEQUENCE</scope>
    <source>
        <strain evidence="1">NC_groundwater_972_Pr1_S-0.2um_49_27</strain>
    </source>
</reference>
<dbReference type="InterPro" id="IPR036890">
    <property type="entry name" value="HATPase_C_sf"/>
</dbReference>
<name>A0A9D6LQL6_9BACT</name>
<evidence type="ECO:0000313" key="2">
    <source>
        <dbReference type="Proteomes" id="UP000808388"/>
    </source>
</evidence>
<organism evidence="1 2">
    <name type="scientific">Candidatus Sungiibacteriota bacterium</name>
    <dbReference type="NCBI Taxonomy" id="2750080"/>
    <lineage>
        <taxon>Bacteria</taxon>
        <taxon>Candidatus Sungiibacteriota</taxon>
    </lineage>
</organism>
<comment type="caution">
    <text evidence="1">The sequence shown here is derived from an EMBL/GenBank/DDBJ whole genome shotgun (WGS) entry which is preliminary data.</text>
</comment>
<dbReference type="Gene3D" id="3.30.565.10">
    <property type="entry name" value="Histidine kinase-like ATPase, C-terminal domain"/>
    <property type="match status" value="1"/>
</dbReference>
<dbReference type="Proteomes" id="UP000808388">
    <property type="component" value="Unassembled WGS sequence"/>
</dbReference>
<evidence type="ECO:0000313" key="1">
    <source>
        <dbReference type="EMBL" id="MBI3627828.1"/>
    </source>
</evidence>